<dbReference type="InterPro" id="IPR038709">
    <property type="entry name" value="RpoN_core-bd_sf"/>
</dbReference>
<feature type="region of interest" description="Disordered" evidence="1">
    <location>
        <begin position="47"/>
        <end position="92"/>
    </location>
</feature>
<sequence>MGIELKLQMRLGQRLVMTPMLQQAIKLLPMTRLELVQAIQIEIEQNPLLEEDMETEEPEEEEANSEDDTKETVFEEQTTLEKPEKEKEKEAEEIDWDAYMQSDLYDGRTGEGYVEFPNLENTLRQNESIEEHLMWQLSCSSVTEEEYKLGSIIVGNINDEGYLEESLENLAEEGNLPLEEMEDALILVQSLDPPGVGARNLQECLLLQIENNGAQSSLMKDLINNHLEELDERNFK</sequence>
<dbReference type="Pfam" id="PF00309">
    <property type="entry name" value="Sigma54_AID"/>
    <property type="match status" value="1"/>
</dbReference>
<dbReference type="GO" id="GO:0006352">
    <property type="term" value="P:DNA-templated transcription initiation"/>
    <property type="evidence" value="ECO:0007669"/>
    <property type="project" value="InterPro"/>
</dbReference>
<dbReference type="GO" id="GO:0003677">
    <property type="term" value="F:DNA binding"/>
    <property type="evidence" value="ECO:0007669"/>
    <property type="project" value="InterPro"/>
</dbReference>
<organism evidence="3">
    <name type="scientific">hydrothermal vent metagenome</name>
    <dbReference type="NCBI Taxonomy" id="652676"/>
    <lineage>
        <taxon>unclassified sequences</taxon>
        <taxon>metagenomes</taxon>
        <taxon>ecological metagenomes</taxon>
    </lineage>
</organism>
<feature type="compositionally biased region" description="Acidic residues" evidence="1">
    <location>
        <begin position="49"/>
        <end position="69"/>
    </location>
</feature>
<protein>
    <submittedName>
        <fullName evidence="3">RNA polymerase sigma-54 factor RpoN</fullName>
    </submittedName>
</protein>
<feature type="non-terminal residue" evidence="3">
    <location>
        <position position="236"/>
    </location>
</feature>
<dbReference type="Gene3D" id="1.10.10.1330">
    <property type="entry name" value="RNA polymerase sigma-54 factor, core-binding domain"/>
    <property type="match status" value="1"/>
</dbReference>
<evidence type="ECO:0000313" key="3">
    <source>
        <dbReference type="EMBL" id="VAX19815.1"/>
    </source>
</evidence>
<dbReference type="AlphaFoldDB" id="A0A3B1CLR9"/>
<dbReference type="PANTHER" id="PTHR32248">
    <property type="entry name" value="RNA POLYMERASE SIGMA-54 FACTOR"/>
    <property type="match status" value="1"/>
</dbReference>
<evidence type="ECO:0000256" key="1">
    <source>
        <dbReference type="SAM" id="MobiDB-lite"/>
    </source>
</evidence>
<reference evidence="3" key="1">
    <citation type="submission" date="2018-06" db="EMBL/GenBank/DDBJ databases">
        <authorList>
            <person name="Zhirakovskaya E."/>
        </authorList>
    </citation>
    <scope>NUCLEOTIDE SEQUENCE</scope>
</reference>
<accession>A0A3B1CLR9</accession>
<dbReference type="GO" id="GO:0016987">
    <property type="term" value="F:sigma factor activity"/>
    <property type="evidence" value="ECO:0007669"/>
    <property type="project" value="InterPro"/>
</dbReference>
<dbReference type="InterPro" id="IPR007046">
    <property type="entry name" value="RNA_pol_sigma_54_core-bd"/>
</dbReference>
<feature type="compositionally biased region" description="Basic and acidic residues" evidence="1">
    <location>
        <begin position="79"/>
        <end position="90"/>
    </location>
</feature>
<dbReference type="Pfam" id="PF04963">
    <property type="entry name" value="Sigma54_CBD"/>
    <property type="match status" value="1"/>
</dbReference>
<dbReference type="EMBL" id="UOGB01000160">
    <property type="protein sequence ID" value="VAX19815.1"/>
    <property type="molecule type" value="Genomic_DNA"/>
</dbReference>
<dbReference type="PANTHER" id="PTHR32248:SF4">
    <property type="entry name" value="RNA POLYMERASE SIGMA-54 FACTOR"/>
    <property type="match status" value="1"/>
</dbReference>
<feature type="domain" description="RNA polymerase sigma factor 54 core-binding" evidence="2">
    <location>
        <begin position="119"/>
        <end position="236"/>
    </location>
</feature>
<dbReference type="GO" id="GO:0001216">
    <property type="term" value="F:DNA-binding transcription activator activity"/>
    <property type="evidence" value="ECO:0007669"/>
    <property type="project" value="InterPro"/>
</dbReference>
<evidence type="ECO:0000259" key="2">
    <source>
        <dbReference type="Pfam" id="PF04963"/>
    </source>
</evidence>
<name>A0A3B1CLR9_9ZZZZ</name>
<dbReference type="InterPro" id="IPR000394">
    <property type="entry name" value="RNA_pol_sigma_54"/>
</dbReference>
<gene>
    <name evidence="3" type="ORF">MNBD_NITROSPINAE03-575</name>
</gene>
<proteinExistence type="predicted"/>